<evidence type="ECO:0000313" key="3">
    <source>
        <dbReference type="Proteomes" id="UP000586454"/>
    </source>
</evidence>
<feature type="transmembrane region" description="Helical" evidence="1">
    <location>
        <begin position="6"/>
        <end position="32"/>
    </location>
</feature>
<reference evidence="2 3" key="1">
    <citation type="submission" date="2020-06" db="EMBL/GenBank/DDBJ databases">
        <authorList>
            <person name="Criscuolo A."/>
        </authorList>
    </citation>
    <scope>NUCLEOTIDE SEQUENCE [LARGE SCALE GENOMIC DNA]</scope>
    <source>
        <strain evidence="2">1804121828</strain>
    </source>
</reference>
<feature type="transmembrane region" description="Helical" evidence="1">
    <location>
        <begin position="76"/>
        <end position="92"/>
    </location>
</feature>
<proteinExistence type="predicted"/>
<keyword evidence="1" id="KW-0812">Transmembrane</keyword>
<dbReference type="AlphaFoldDB" id="A0A6V6Y7K5"/>
<sequence>MFFTATLLFILGILFLIIKGPAAKWLAGMQYLPIKERKEYDLDRLAKDTGKQFFSWAGLLWIGAFLSYVLNDKLAMAAFGLWILLFIKNTHIDPRKDIEQYKRN</sequence>
<feature type="transmembrane region" description="Helical" evidence="1">
    <location>
        <begin position="53"/>
        <end position="70"/>
    </location>
</feature>
<protein>
    <recommendedName>
        <fullName evidence="4">DUF3784 domain-containing protein</fullName>
    </recommendedName>
</protein>
<dbReference type="Proteomes" id="UP000586454">
    <property type="component" value="Unassembled WGS sequence"/>
</dbReference>
<organism evidence="2 3">
    <name type="scientific">Aedoeadaptatus nemausensis</name>
    <dbReference type="NCBI Taxonomy" id="2582829"/>
    <lineage>
        <taxon>Bacteria</taxon>
        <taxon>Bacillati</taxon>
        <taxon>Bacillota</taxon>
        <taxon>Tissierellia</taxon>
        <taxon>Tissierellales</taxon>
        <taxon>Peptoniphilaceae</taxon>
        <taxon>Aedoeadaptatus</taxon>
    </lineage>
</organism>
<keyword evidence="1" id="KW-1133">Transmembrane helix</keyword>
<dbReference type="InterPro" id="IPR017259">
    <property type="entry name" value="UCP037672"/>
</dbReference>
<name>A0A6V6Y7K5_9FIRM</name>
<keyword evidence="1" id="KW-0472">Membrane</keyword>
<accession>A0A6V6Y7K5</accession>
<keyword evidence="3" id="KW-1185">Reference proteome</keyword>
<dbReference type="Pfam" id="PF12650">
    <property type="entry name" value="DUF3784"/>
    <property type="match status" value="1"/>
</dbReference>
<comment type="caution">
    <text evidence="2">The sequence shown here is derived from an EMBL/GenBank/DDBJ whole genome shotgun (WGS) entry which is preliminary data.</text>
</comment>
<evidence type="ECO:0000313" key="2">
    <source>
        <dbReference type="EMBL" id="CAC9935979.1"/>
    </source>
</evidence>
<dbReference type="EMBL" id="CAIJCS010000028">
    <property type="protein sequence ID" value="CAC9935979.1"/>
    <property type="molecule type" value="Genomic_DNA"/>
</dbReference>
<gene>
    <name evidence="2" type="ORF">PEPNEM18_01632</name>
</gene>
<evidence type="ECO:0008006" key="4">
    <source>
        <dbReference type="Google" id="ProtNLM"/>
    </source>
</evidence>
<evidence type="ECO:0000256" key="1">
    <source>
        <dbReference type="SAM" id="Phobius"/>
    </source>
</evidence>